<dbReference type="KEGG" id="vg:77939384"/>
<feature type="region of interest" description="Disordered" evidence="2">
    <location>
        <begin position="1186"/>
        <end position="1215"/>
    </location>
</feature>
<feature type="transmembrane region" description="Helical" evidence="3">
    <location>
        <begin position="211"/>
        <end position="234"/>
    </location>
</feature>
<protein>
    <submittedName>
        <fullName evidence="4">Tape measure protein</fullName>
    </submittedName>
</protein>
<feature type="region of interest" description="Disordered" evidence="2">
    <location>
        <begin position="394"/>
        <end position="420"/>
    </location>
</feature>
<evidence type="ECO:0000256" key="2">
    <source>
        <dbReference type="SAM" id="MobiDB-lite"/>
    </source>
</evidence>
<dbReference type="RefSeq" id="YP_010663363.1">
    <property type="nucleotide sequence ID" value="NC_070896.1"/>
</dbReference>
<dbReference type="GeneID" id="77939384"/>
<accession>A0A7G8LQJ3</accession>
<evidence type="ECO:0000256" key="1">
    <source>
        <dbReference type="SAM" id="Coils"/>
    </source>
</evidence>
<keyword evidence="3" id="KW-1133">Transmembrane helix</keyword>
<gene>
    <name evidence="4" type="primary">15</name>
    <name evidence="4" type="ORF">SEA_BIGCHUNGUS_15</name>
</gene>
<keyword evidence="3" id="KW-0812">Transmembrane</keyword>
<feature type="region of interest" description="Disordered" evidence="2">
    <location>
        <begin position="1275"/>
        <end position="1329"/>
    </location>
</feature>
<feature type="transmembrane region" description="Helical" evidence="3">
    <location>
        <begin position="729"/>
        <end position="754"/>
    </location>
</feature>
<feature type="region of interest" description="Disordered" evidence="2">
    <location>
        <begin position="277"/>
        <end position="315"/>
    </location>
</feature>
<sequence length="1702" mass="180436">MSEELASGHVSVGGDTRQLARDIRSFFARTEKESGTSGQRAGNAFGSKFSQGMGSDRRGQEEGDKFGRGFVRGVGRGLKGLAATFLIVGTATRGVVRHIEGIARGLTLATRAFRYFSVALLAGSAGLRMIAGVGFAKLAGWLKTLSRLAGILARDVGRAAAMFTVLSAAARTLGTAMRVTRVIGMLTVGLATLIGLASTAGPALVSLAGAIATLGSAAAGIGVAGLSAFGAALAGMKLGLSGMGDAFKAMGKSASGGGSAAASNAKQVAAAQKQLARAVDDEKEAQEDVSKAREDARKKLQSLDRQLRGAATSEKEAKLDLLDAQAELAKGDFANGRERARAVLAVERAELELQNVQADNADLVKEAADMRSKGVEGSDEVTAAQKRLYQATEATKEAQDALNEARKPQDSGGGGTDPQAEAMAKLSTNAQAFVRSIMAVAPAWNAMKKSVQDKLFANLAERVQPLADNWIPRLGMALGVVTSGFNASAVKIADWLNTAQGIQLTSTWLGTSSVMAGQFGRALGGITPGLVAIGAGAGQAFEPMTRGLADSATQLGNWLVKAQETGQIKQFFLDAFNQTKQTIQNISAIVGPLISLFMELGKRSSAALAPGLRSVGQAITQATPGLIAMADRIMPALSQAMTNLAPIIPAIVHAFTPWANIMAILLPHIATLLVKLGPMVPYLLGIVMAVKVLVGVYTLWNAAMGAASIAQGIFFAATRRSTAGLQGNLIALAAHRAAMLTGAIASSIFGAALAVATSPITWIIVAIGALVAGIVLLYKKNETFRNIVQGAWNGIKAAIGAVWNWLQTSVFPIFMSALKMIGSIMSWLWKNVMLPAWTGIKFAFQLWWAYVSVIFKIFQAVIKAVGAVIMWLWRNVVSPAFTGIKFAIQVWWAYAQIIFKVFQIALKAVGAVIGWLWRNVAMPAFRGIGATLSMVWNGVLKPIWDAFKQAMDVVGAAVMWLWNNAIKPAWDNIKNAITVVWNVVKPIFENIGKGFQVMGQIAARVGDAMRNAFDGVVDVIKAPLHALGGLLAKMPGSILGVDIPGASSIKSWGETLQALRAGGPIEAGGFVVNARASQKHRGILSAMGGQRIRGAGSGTSDSIVARNAQGAAVARVSNGETYFAPGLAAAFAGQLGAINGGATPGAALAAGGKIEPYGLPPGSSKRGAGQFPEWVRKLSSKFGVEPSTYAGHQESDRNEPGYAPNPGRQNRGIDWGGPIEAMHKFAQYLFSMAPKWPQLEQIIWQNPNTGQRIGWAGRSPDKNFSYFASDYGGHQDHVHSRQSGALGEEPKPDHVTDVPGVDDPVWTQDGADGSTGDSLSGSGSGTDIINAEPFDEIKTTRDLFGTWGKITGESLFDIFVPSQFSDIDPVSLYKRYTLQGDGSNASGTQDNSLEPNSADSAAKAKYKKDLKKLIKDRETRRITPEQYKELKQKLDDQYRADNKDVNVTSSIDGTGTDGLDMGKATENVPEVAGSAGSGKPTGRKGRANYIADTIAAVKSMRLPRKAAEIALATQLVETGIKMYANNAVPESLKFPHDAVGSDNDSIGLYQQRSQGWGTVAQRMSAFESSKLFLGAMVRKFPNWQSMEPGAVAQGVQVSAFPDKYATKMDEARQLLIGKFDRGGVVPPGISLVENRLGRYEQAAVFTPDQWDILQDLPSGGGQSIDARVLIDKLVVQDWRQAQRELKALGNRQQLRYSRSHTK</sequence>
<evidence type="ECO:0000256" key="3">
    <source>
        <dbReference type="SAM" id="Phobius"/>
    </source>
</evidence>
<feature type="transmembrane region" description="Helical" evidence="3">
    <location>
        <begin position="182"/>
        <end position="205"/>
    </location>
</feature>
<feature type="transmembrane region" description="Helical" evidence="3">
    <location>
        <begin position="760"/>
        <end position="778"/>
    </location>
</feature>
<name>A0A7G8LQJ3_9CAUD</name>
<feature type="compositionally biased region" description="Basic and acidic residues" evidence="2">
    <location>
        <begin position="394"/>
        <end position="409"/>
    </location>
</feature>
<dbReference type="EMBL" id="MT776810">
    <property type="protein sequence ID" value="QNJ59515.1"/>
    <property type="molecule type" value="Genomic_DNA"/>
</dbReference>
<keyword evidence="3" id="KW-0472">Membrane</keyword>
<feature type="transmembrane region" description="Helical" evidence="3">
    <location>
        <begin position="151"/>
        <end position="170"/>
    </location>
</feature>
<proteinExistence type="predicted"/>
<organism evidence="4 5">
    <name type="scientific">Gordonia phage BigChungus</name>
    <dbReference type="NCBI Taxonomy" id="2762389"/>
    <lineage>
        <taxon>Viruses</taxon>
        <taxon>Duplodnaviria</taxon>
        <taxon>Heunggongvirae</taxon>
        <taxon>Uroviricota</taxon>
        <taxon>Caudoviricetes</taxon>
        <taxon>Ponsvirus</taxon>
        <taxon>Ponsvirus bigchungus</taxon>
    </lineage>
</organism>
<feature type="compositionally biased region" description="Polar residues" evidence="2">
    <location>
        <begin position="1382"/>
        <end position="1395"/>
    </location>
</feature>
<keyword evidence="5" id="KW-1185">Reference proteome</keyword>
<feature type="transmembrane region" description="Helical" evidence="3">
    <location>
        <begin position="112"/>
        <end position="131"/>
    </location>
</feature>
<dbReference type="Proteomes" id="UP000515870">
    <property type="component" value="Segment"/>
</dbReference>
<feature type="compositionally biased region" description="Low complexity" evidence="2">
    <location>
        <begin position="1309"/>
        <end position="1327"/>
    </location>
</feature>
<feature type="coiled-coil region" evidence="1">
    <location>
        <begin position="339"/>
        <end position="373"/>
    </location>
</feature>
<feature type="transmembrane region" description="Helical" evidence="3">
    <location>
        <begin position="810"/>
        <end position="829"/>
    </location>
</feature>
<reference evidence="4 5" key="1">
    <citation type="submission" date="2020-07" db="EMBL/GenBank/DDBJ databases">
        <authorList>
            <person name="Herold A.D."/>
            <person name="Miller J.K."/>
            <person name="Mize A.J."/>
            <person name="Chia C.P."/>
            <person name="Gurney S.M.R."/>
            <person name="Garlena R.A."/>
            <person name="Russell D.A."/>
            <person name="Pope W.H."/>
            <person name="Jacobs-Sera D."/>
            <person name="Hatfull G.F."/>
        </authorList>
    </citation>
    <scope>NUCLEOTIDE SEQUENCE [LARGE SCALE GENOMIC DNA]</scope>
</reference>
<feature type="compositionally biased region" description="Basic and acidic residues" evidence="2">
    <location>
        <begin position="286"/>
        <end position="315"/>
    </location>
</feature>
<feature type="region of interest" description="Disordered" evidence="2">
    <location>
        <begin position="30"/>
        <end position="64"/>
    </location>
</feature>
<feature type="transmembrane region" description="Helical" evidence="3">
    <location>
        <begin position="672"/>
        <end position="693"/>
    </location>
</feature>
<evidence type="ECO:0000313" key="4">
    <source>
        <dbReference type="EMBL" id="QNJ59515.1"/>
    </source>
</evidence>
<feature type="region of interest" description="Disordered" evidence="2">
    <location>
        <begin position="1382"/>
        <end position="1403"/>
    </location>
</feature>
<keyword evidence="1" id="KW-0175">Coiled coil</keyword>
<evidence type="ECO:0000313" key="5">
    <source>
        <dbReference type="Proteomes" id="UP000515870"/>
    </source>
</evidence>
<feature type="compositionally biased region" description="Basic and acidic residues" evidence="2">
    <location>
        <begin position="55"/>
        <end position="64"/>
    </location>
</feature>